<dbReference type="CDD" id="cd00201">
    <property type="entry name" value="WW"/>
    <property type="match status" value="1"/>
</dbReference>
<dbReference type="InterPro" id="IPR053233">
    <property type="entry name" value="ABRA-related"/>
</dbReference>
<feature type="region of interest" description="Disordered" evidence="1">
    <location>
        <begin position="1304"/>
        <end position="1357"/>
    </location>
</feature>
<evidence type="ECO:0000259" key="2">
    <source>
        <dbReference type="PROSITE" id="PS50020"/>
    </source>
</evidence>
<dbReference type="SMART" id="SM00456">
    <property type="entry name" value="WW"/>
    <property type="match status" value="1"/>
</dbReference>
<feature type="region of interest" description="Disordered" evidence="1">
    <location>
        <begin position="720"/>
        <end position="741"/>
    </location>
</feature>
<feature type="compositionally biased region" description="Low complexity" evidence="1">
    <location>
        <begin position="153"/>
        <end position="171"/>
    </location>
</feature>
<dbReference type="OrthoDB" id="6344460at2759"/>
<keyword evidence="4" id="KW-1185">Reference proteome</keyword>
<evidence type="ECO:0000256" key="1">
    <source>
        <dbReference type="SAM" id="MobiDB-lite"/>
    </source>
</evidence>
<feature type="compositionally biased region" description="Low complexity" evidence="1">
    <location>
        <begin position="683"/>
        <end position="697"/>
    </location>
</feature>
<dbReference type="EMBL" id="JAGTXO010000003">
    <property type="protein sequence ID" value="KAG8469146.1"/>
    <property type="molecule type" value="Genomic_DNA"/>
</dbReference>
<feature type="region of interest" description="Disordered" evidence="1">
    <location>
        <begin position="339"/>
        <end position="363"/>
    </location>
</feature>
<evidence type="ECO:0000313" key="4">
    <source>
        <dbReference type="Proteomes" id="UP000751190"/>
    </source>
</evidence>
<feature type="region of interest" description="Disordered" evidence="1">
    <location>
        <begin position="853"/>
        <end position="872"/>
    </location>
</feature>
<feature type="compositionally biased region" description="Low complexity" evidence="1">
    <location>
        <begin position="1330"/>
        <end position="1344"/>
    </location>
</feature>
<dbReference type="PANTHER" id="PTHR21715:SF0">
    <property type="entry name" value="RH04127P"/>
    <property type="match status" value="1"/>
</dbReference>
<gene>
    <name evidence="3" type="ORF">KFE25_007664</name>
</gene>
<dbReference type="PANTHER" id="PTHR21715">
    <property type="entry name" value="RH04127P"/>
    <property type="match status" value="1"/>
</dbReference>
<evidence type="ECO:0000313" key="3">
    <source>
        <dbReference type="EMBL" id="KAG8469146.1"/>
    </source>
</evidence>
<dbReference type="Gene3D" id="3.30.1470.10">
    <property type="entry name" value="Photosystem I PsaD, reaction center subunit II"/>
    <property type="match status" value="1"/>
</dbReference>
<dbReference type="InterPro" id="IPR036020">
    <property type="entry name" value="WW_dom_sf"/>
</dbReference>
<organism evidence="3 4">
    <name type="scientific">Diacronema lutheri</name>
    <name type="common">Unicellular marine alga</name>
    <name type="synonym">Monochrysis lutheri</name>
    <dbReference type="NCBI Taxonomy" id="2081491"/>
    <lineage>
        <taxon>Eukaryota</taxon>
        <taxon>Haptista</taxon>
        <taxon>Haptophyta</taxon>
        <taxon>Pavlovophyceae</taxon>
        <taxon>Pavlovales</taxon>
        <taxon>Pavlovaceae</taxon>
        <taxon>Diacronema</taxon>
    </lineage>
</organism>
<feature type="region of interest" description="Disordered" evidence="1">
    <location>
        <begin position="890"/>
        <end position="937"/>
    </location>
</feature>
<dbReference type="Pfam" id="PF00397">
    <property type="entry name" value="WW"/>
    <property type="match status" value="1"/>
</dbReference>
<dbReference type="InterPro" id="IPR001202">
    <property type="entry name" value="WW_dom"/>
</dbReference>
<feature type="region of interest" description="Disordered" evidence="1">
    <location>
        <begin position="111"/>
        <end position="244"/>
    </location>
</feature>
<sequence length="1357" mass="142124">MEAREGDSAAAEEQVVQMARYLGFADDEAELLWIAREALEAPLPAGWAVASDAQGNTYYFDVKRGETRWESPTDEHFRALYRKHASERAHPPESGAALRHAGERISSARFTRAARIGAPAPPTQRARSAEQERPWRAGMVVAGTPKRGGASCSEPAAASPRSTAPPASLRADPSAHAHSPQKCGMSPRTMPTPLPPQQRGGAGHTLSVPGALPLGVPSDEPKARRADAAATGRGLAEQQPRADAGAALRNSTFVLLGSPGREPAPAAVRAVREEVYWGDVLPRLAPAGVGRAPDWQQRLLARLKLHISRAHGKPLITFDAAARAPDAAAAREAATAAARAATASTARPHAGPPPVHGATLGGGAAPEDVAALRGRLLSNFAPPPAARHTGELIERVRDTRARRWRSIAKAALALPEANDEADERARALDALATQVPGLDISDKGAAARAELLVERKRNYEDLITHQQMDGHELDARLAAMRDEERTHIEARGAARTADAAARDRYSARSAHVAHSRLQQAQRRLAEATTANAQLKAHIDTLRGDRRKIVRKLAEQAVYSTKMDGDMLFLSSYVEAEIDSRDRIARTLVKHVRETEDERRARLTVADALGDTVERLHKSSAVTHESMVASGEWARVSATQRARDAARERERRRVRLGLLRTQSDAWAGEFEQLAAISRRRKPSAIAPAAPAPPGSAATPAPPGSCHWPRASVGSCGARGAAADGAGGCASHGAAASGAEPAPMPTRAMADDLVGAYRTMATQNESLAAYFDQMLASISELAADVGALAARERALLGARQRRRDGEDPSRQRGLAFASAGEAPPAPPDAGGADGPRAGAHDDGVAELCSAPADAARTHAPAPPAGAPTRAAMPSRRAARIVARCSVDGAGADHVGVGGPSPSSAAVEASRADGAAASDDLASSPRAPALIAPGRASTPRVALTRADGDGAASGAAGGGGDGDGVDALVRGAGARLPFDGARASGGARVPAELALPDSPMRSPLALPDSPMRSPSPFELALASPASALSLLAIRRVRASARALDLAELEEENSRLSVRIREVCRAVHGTALALQAAIPDDLAFLGCKLQTLDAFLAIVDENVDALWARASLVWFHVAQRRTEAARVESQAAAAAAASAATGARLARACRGRTADGACAAASASLAASADAQFLSRPDILGQWIDGPRAHPAASRPSSPSRSTVRRHGLDGSHWQSGAGSSARRDDASPAVLRTRPPGPACAPPRIDGRLLRRHMAQLLTRKEQDDLDLEDTPDDGVVVFRSTLVPRHRMHEYVDRALARCQAESAELSSASASAARERSVTRGWSADARARRATGTRTSGRQGRTNGVRADDPPSPQTGP</sequence>
<feature type="domain" description="WW" evidence="2">
    <location>
        <begin position="41"/>
        <end position="74"/>
    </location>
</feature>
<dbReference type="Proteomes" id="UP000751190">
    <property type="component" value="Unassembled WGS sequence"/>
</dbReference>
<dbReference type="PROSITE" id="PS50020">
    <property type="entry name" value="WW_DOMAIN_2"/>
    <property type="match status" value="1"/>
</dbReference>
<feature type="compositionally biased region" description="Low complexity" evidence="1">
    <location>
        <begin position="901"/>
        <end position="926"/>
    </location>
</feature>
<name>A0A8J6CFI1_DIALT</name>
<reference evidence="3" key="1">
    <citation type="submission" date="2021-05" db="EMBL/GenBank/DDBJ databases">
        <title>The genome of the haptophyte Pavlova lutheri (Diacronema luteri, Pavlovales) - a model for lipid biosynthesis in eukaryotic algae.</title>
        <authorList>
            <person name="Hulatt C.J."/>
            <person name="Posewitz M.C."/>
        </authorList>
    </citation>
    <scope>NUCLEOTIDE SEQUENCE</scope>
    <source>
        <strain evidence="3">NIVA-4/92</strain>
    </source>
</reference>
<feature type="region of interest" description="Disordered" evidence="1">
    <location>
        <begin position="683"/>
        <end position="704"/>
    </location>
</feature>
<feature type="compositionally biased region" description="Low complexity" evidence="1">
    <location>
        <begin position="813"/>
        <end position="835"/>
    </location>
</feature>
<dbReference type="SUPFAM" id="SSF51045">
    <property type="entry name" value="WW domain"/>
    <property type="match status" value="1"/>
</dbReference>
<feature type="region of interest" description="Disordered" evidence="1">
    <location>
        <begin position="1180"/>
        <end position="1243"/>
    </location>
</feature>
<comment type="caution">
    <text evidence="3">The sequence shown here is derived from an EMBL/GenBank/DDBJ whole genome shotgun (WGS) entry which is preliminary data.</text>
</comment>
<feature type="region of interest" description="Disordered" evidence="1">
    <location>
        <begin position="797"/>
        <end position="841"/>
    </location>
</feature>
<feature type="compositionally biased region" description="Low complexity" evidence="1">
    <location>
        <begin position="1185"/>
        <end position="1198"/>
    </location>
</feature>
<proteinExistence type="predicted"/>
<protein>
    <recommendedName>
        <fullName evidence="2">WW domain-containing protein</fullName>
    </recommendedName>
</protein>
<accession>A0A8J6CFI1</accession>